<reference evidence="2 3" key="1">
    <citation type="submission" date="2018-08" db="EMBL/GenBank/DDBJ databases">
        <title>Genomic Encyclopedia of Archaeal and Bacterial Type Strains, Phase II (KMG-II): from individual species to whole genera.</title>
        <authorList>
            <person name="Goeker M."/>
        </authorList>
    </citation>
    <scope>NUCLEOTIDE SEQUENCE [LARGE SCALE GENOMIC DNA]</scope>
    <source>
        <strain evidence="2 3">DSM 45791</strain>
    </source>
</reference>
<name>A0A3E0IA39_9PSEU</name>
<proteinExistence type="predicted"/>
<feature type="compositionally biased region" description="Polar residues" evidence="1">
    <location>
        <begin position="270"/>
        <end position="281"/>
    </location>
</feature>
<feature type="compositionally biased region" description="Low complexity" evidence="1">
    <location>
        <begin position="252"/>
        <end position="261"/>
    </location>
</feature>
<accession>A0A3E0IA39</accession>
<evidence type="ECO:0000256" key="1">
    <source>
        <dbReference type="SAM" id="MobiDB-lite"/>
    </source>
</evidence>
<feature type="compositionally biased region" description="Low complexity" evidence="1">
    <location>
        <begin position="282"/>
        <end position="349"/>
    </location>
</feature>
<feature type="compositionally biased region" description="Gly residues" evidence="1">
    <location>
        <begin position="215"/>
        <end position="230"/>
    </location>
</feature>
<comment type="caution">
    <text evidence="2">The sequence shown here is derived from an EMBL/GenBank/DDBJ whole genome shotgun (WGS) entry which is preliminary data.</text>
</comment>
<dbReference type="EMBL" id="QUNO01000001">
    <property type="protein sequence ID" value="REH55588.1"/>
    <property type="molecule type" value="Genomic_DNA"/>
</dbReference>
<dbReference type="Proteomes" id="UP000256269">
    <property type="component" value="Unassembled WGS sequence"/>
</dbReference>
<keyword evidence="3" id="KW-1185">Reference proteome</keyword>
<evidence type="ECO:0000313" key="2">
    <source>
        <dbReference type="EMBL" id="REH55588.1"/>
    </source>
</evidence>
<sequence length="363" mass="37791">MYEDATRVGTTTATRQIPVSELLARHRGEQRVSQPQWDAPTACETTDVIPVVQDEYYLDEPYAATGYSEAYEYVEERADDVRPFVAGVSPDTDRFPLPVLDNPHAPEEQTLYAPIDVEAMDAEAGYTEIRRGADPQPETALIDAETVETPSCDDTPSREIYIRELLRREGRLPREQRRKQAPKIAAAAAGVAALCGAVAASIVHVQNADTQSSNAGGGVPLTVVDGGGPHGQALDAPLAPRGTEAVTQDNSAGGAAATTTTKPRVAPYVQANQKAQQQSGGTSTTPPTTTTDTPPPSSSDTPPASSTAPSSTPPSSGVNNNNSTPPSTPTNGGHSSNNSTPPPSTSNNGLLDGIVGTVSGLLG</sequence>
<feature type="region of interest" description="Disordered" evidence="1">
    <location>
        <begin position="210"/>
        <end position="363"/>
    </location>
</feature>
<evidence type="ECO:0000313" key="3">
    <source>
        <dbReference type="Proteomes" id="UP000256269"/>
    </source>
</evidence>
<organism evidence="2 3">
    <name type="scientific">Kutzneria buriramensis</name>
    <dbReference type="NCBI Taxonomy" id="1045776"/>
    <lineage>
        <taxon>Bacteria</taxon>
        <taxon>Bacillati</taxon>
        <taxon>Actinomycetota</taxon>
        <taxon>Actinomycetes</taxon>
        <taxon>Pseudonocardiales</taxon>
        <taxon>Pseudonocardiaceae</taxon>
        <taxon>Kutzneria</taxon>
    </lineage>
</organism>
<gene>
    <name evidence="2" type="ORF">BCF44_101612</name>
</gene>
<protein>
    <submittedName>
        <fullName evidence="2">Uncharacterized protein</fullName>
    </submittedName>
</protein>
<dbReference type="AlphaFoldDB" id="A0A3E0IA39"/>